<protein>
    <recommendedName>
        <fullName evidence="2">DJ-1/PfpI domain-containing protein</fullName>
    </recommendedName>
</protein>
<gene>
    <name evidence="3" type="ORF">BN869_000006226_1</name>
</gene>
<evidence type="ECO:0000313" key="3">
    <source>
        <dbReference type="EMBL" id="CEO50169.1"/>
    </source>
</evidence>
<reference evidence="3" key="1">
    <citation type="submission" date="2015-01" db="EMBL/GenBank/DDBJ databases">
        <authorList>
            <person name="Durling Mikael"/>
        </authorList>
    </citation>
    <scope>NUCLEOTIDE SEQUENCE</scope>
</reference>
<dbReference type="PANTHER" id="PTHR43130:SF15">
    <property type="entry name" value="THIJ_PFPI FAMILY PROTEIN (AFU_ORTHOLOGUE AFUA_5G14240)"/>
    <property type="match status" value="1"/>
</dbReference>
<proteinExistence type="predicted"/>
<organism evidence="3">
    <name type="scientific">Bionectria ochroleuca</name>
    <name type="common">Gliocladium roseum</name>
    <dbReference type="NCBI Taxonomy" id="29856"/>
    <lineage>
        <taxon>Eukaryota</taxon>
        <taxon>Fungi</taxon>
        <taxon>Dikarya</taxon>
        <taxon>Ascomycota</taxon>
        <taxon>Pezizomycotina</taxon>
        <taxon>Sordariomycetes</taxon>
        <taxon>Hypocreomycetidae</taxon>
        <taxon>Hypocreales</taxon>
        <taxon>Bionectriaceae</taxon>
        <taxon>Clonostachys</taxon>
    </lineage>
</organism>
<keyword evidence="1" id="KW-0732">Signal</keyword>
<dbReference type="Pfam" id="PF01965">
    <property type="entry name" value="DJ-1_PfpI"/>
    <property type="match status" value="1"/>
</dbReference>
<feature type="signal peptide" evidence="1">
    <location>
        <begin position="1"/>
        <end position="20"/>
    </location>
</feature>
<feature type="chain" id="PRO_5002117761" description="DJ-1/PfpI domain-containing protein" evidence="1">
    <location>
        <begin position="21"/>
        <end position="269"/>
    </location>
</feature>
<dbReference type="AlphaFoldDB" id="A0A0B7JYU3"/>
<evidence type="ECO:0000259" key="2">
    <source>
        <dbReference type="Pfam" id="PF01965"/>
    </source>
</evidence>
<dbReference type="InterPro" id="IPR002818">
    <property type="entry name" value="DJ-1/PfpI"/>
</dbReference>
<evidence type="ECO:0000256" key="1">
    <source>
        <dbReference type="SAM" id="SignalP"/>
    </source>
</evidence>
<dbReference type="CDD" id="cd03139">
    <property type="entry name" value="GATase1_PfpI_2"/>
    <property type="match status" value="1"/>
</dbReference>
<sequence>MKFSLFTALSMSIAASAASASTLLAARNDSAECVTPRPIPDLKGSDFKNFGVVLFRALDMLDVFGPLEPLQLLAVGTQQLNLHFIAETLDPISTRPASMNNFNSSFFPEISVTNTFDDEDLDLDVLIVPGGLGVRAPGLDAIEEYIRKVYPKVKLLITICTGARLAARSGVMDGRLATTNKNSWDSTTANGPDVKWVSPARYIRDGDIWSSSGVTSGLDLIFNFVKTYWGEEEHDRIAGMVEHVTREWDDDPFSAHYGIPRTDSQPCLD</sequence>
<feature type="domain" description="DJ-1/PfpI" evidence="2">
    <location>
        <begin position="109"/>
        <end position="226"/>
    </location>
</feature>
<dbReference type="PANTHER" id="PTHR43130">
    <property type="entry name" value="ARAC-FAMILY TRANSCRIPTIONAL REGULATOR"/>
    <property type="match status" value="1"/>
</dbReference>
<dbReference type="SUPFAM" id="SSF52317">
    <property type="entry name" value="Class I glutamine amidotransferase-like"/>
    <property type="match status" value="1"/>
</dbReference>
<dbReference type="InterPro" id="IPR052158">
    <property type="entry name" value="INH-QAR"/>
</dbReference>
<name>A0A0B7JYU3_BIOOC</name>
<accession>A0A0B7JYU3</accession>
<dbReference type="EMBL" id="CDPU01000017">
    <property type="protein sequence ID" value="CEO50169.1"/>
    <property type="molecule type" value="Genomic_DNA"/>
</dbReference>
<dbReference type="InterPro" id="IPR029062">
    <property type="entry name" value="Class_I_gatase-like"/>
</dbReference>
<dbReference type="Gene3D" id="3.40.50.880">
    <property type="match status" value="1"/>
</dbReference>